<evidence type="ECO:0000256" key="3">
    <source>
        <dbReference type="ARBA" id="ARBA00022840"/>
    </source>
</evidence>
<reference evidence="7 8" key="1">
    <citation type="journal article" date="2012" name="J. Bacteriol.">
        <title>Genome Sequence of Pectin-Degrading Alishewanella aestuarii Strain B11T, Isolated from Tidal Flat Sediment.</title>
        <authorList>
            <person name="Jung J."/>
            <person name="Choi S."/>
            <person name="Chun J."/>
            <person name="Park W."/>
        </authorList>
    </citation>
    <scope>NUCLEOTIDE SEQUENCE [LARGE SCALE GENOMIC DNA]</scope>
    <source>
        <strain evidence="7 8">B11</strain>
    </source>
</reference>
<dbReference type="GO" id="GO:0005737">
    <property type="term" value="C:cytoplasm"/>
    <property type="evidence" value="ECO:0007669"/>
    <property type="project" value="UniProtKB-SubCell"/>
</dbReference>
<dbReference type="PANTHER" id="PTHR10695:SF46">
    <property type="entry name" value="BIFUNCTIONAL COENZYME A SYNTHASE-RELATED"/>
    <property type="match status" value="1"/>
</dbReference>
<feature type="binding site" evidence="5">
    <location>
        <begin position="17"/>
        <end position="22"/>
    </location>
    <ligand>
        <name>ATP</name>
        <dbReference type="ChEBI" id="CHEBI:30616"/>
    </ligand>
</feature>
<evidence type="ECO:0000256" key="4">
    <source>
        <dbReference type="ARBA" id="ARBA00022993"/>
    </source>
</evidence>
<dbReference type="InterPro" id="IPR027417">
    <property type="entry name" value="P-loop_NTPase"/>
</dbReference>
<dbReference type="NCBIfam" id="TIGR00152">
    <property type="entry name" value="dephospho-CoA kinase"/>
    <property type="match status" value="1"/>
</dbReference>
<comment type="pathway">
    <text evidence="5">Cofactor biosynthesis; coenzyme A biosynthesis; CoA from (R)-pantothenate: step 5/5.</text>
</comment>
<keyword evidence="2 5" id="KW-0547">Nucleotide-binding</keyword>
<name>J1QMS6_9ALTE</name>
<dbReference type="PROSITE" id="PS51219">
    <property type="entry name" value="DPCK"/>
    <property type="match status" value="1"/>
</dbReference>
<dbReference type="PATRIC" id="fig|1197174.4.peg.438"/>
<dbReference type="RefSeq" id="WP_008606738.1">
    <property type="nucleotide sequence ID" value="NZ_ALAB01000002.1"/>
</dbReference>
<evidence type="ECO:0000256" key="1">
    <source>
        <dbReference type="ARBA" id="ARBA00009018"/>
    </source>
</evidence>
<dbReference type="Pfam" id="PF01121">
    <property type="entry name" value="CoaE"/>
    <property type="match status" value="1"/>
</dbReference>
<comment type="similarity">
    <text evidence="1 5">Belongs to the CoaE family.</text>
</comment>
<evidence type="ECO:0000256" key="2">
    <source>
        <dbReference type="ARBA" id="ARBA00022741"/>
    </source>
</evidence>
<evidence type="ECO:0000256" key="6">
    <source>
        <dbReference type="NCBIfam" id="TIGR00152"/>
    </source>
</evidence>
<dbReference type="EC" id="2.7.1.24" evidence="5 6"/>
<dbReference type="PANTHER" id="PTHR10695">
    <property type="entry name" value="DEPHOSPHO-COA KINASE-RELATED"/>
    <property type="match status" value="1"/>
</dbReference>
<keyword evidence="5" id="KW-0963">Cytoplasm</keyword>
<accession>J1QMS6</accession>
<sequence>MSAVTGKLLIGLTGGIGSGKSTVAEAFRELGAGYVDADQVARQVVAPGSVCLQRIVEHFGPQILNSDASLNRPLLRQLIFSDAAEKLWLEQLLHPAIREQLFQQLKQLTTPYALLVAPLLLENQLDQFTDRVLVVDISEQTQLSRTMTRDQNSAEQVKAIMASQLSRSARLARADDLLDNNGSLAQLIEQIQHLHEKYLELSQEIRHKEQYDC</sequence>
<proteinExistence type="inferred from homology"/>
<comment type="caution">
    <text evidence="7">The sequence shown here is derived from an EMBL/GenBank/DDBJ whole genome shotgun (WGS) entry which is preliminary data.</text>
</comment>
<comment type="subcellular location">
    <subcellularLocation>
        <location evidence="5">Cytoplasm</location>
    </subcellularLocation>
</comment>
<evidence type="ECO:0000313" key="8">
    <source>
        <dbReference type="Proteomes" id="UP000012043"/>
    </source>
</evidence>
<protein>
    <recommendedName>
        <fullName evidence="5 6">Dephospho-CoA kinase</fullName>
        <ecNumber evidence="5 6">2.7.1.24</ecNumber>
    </recommendedName>
    <alternativeName>
        <fullName evidence="5">Dephosphocoenzyme A kinase</fullName>
    </alternativeName>
</protein>
<dbReference type="EMBL" id="ALAB01000002">
    <property type="protein sequence ID" value="EJI86901.1"/>
    <property type="molecule type" value="Genomic_DNA"/>
</dbReference>
<dbReference type="GO" id="GO:0015937">
    <property type="term" value="P:coenzyme A biosynthetic process"/>
    <property type="evidence" value="ECO:0007669"/>
    <property type="project" value="UniProtKB-UniRule"/>
</dbReference>
<keyword evidence="3 5" id="KW-0067">ATP-binding</keyword>
<dbReference type="GO" id="GO:0004140">
    <property type="term" value="F:dephospho-CoA kinase activity"/>
    <property type="evidence" value="ECO:0007669"/>
    <property type="project" value="UniProtKB-UniRule"/>
</dbReference>
<dbReference type="Gene3D" id="3.40.50.300">
    <property type="entry name" value="P-loop containing nucleotide triphosphate hydrolases"/>
    <property type="match status" value="1"/>
</dbReference>
<dbReference type="SUPFAM" id="SSF52540">
    <property type="entry name" value="P-loop containing nucleoside triphosphate hydrolases"/>
    <property type="match status" value="1"/>
</dbReference>
<comment type="catalytic activity">
    <reaction evidence="5">
        <text>3'-dephospho-CoA + ATP = ADP + CoA + H(+)</text>
        <dbReference type="Rhea" id="RHEA:18245"/>
        <dbReference type="ChEBI" id="CHEBI:15378"/>
        <dbReference type="ChEBI" id="CHEBI:30616"/>
        <dbReference type="ChEBI" id="CHEBI:57287"/>
        <dbReference type="ChEBI" id="CHEBI:57328"/>
        <dbReference type="ChEBI" id="CHEBI:456216"/>
        <dbReference type="EC" id="2.7.1.24"/>
    </reaction>
</comment>
<gene>
    <name evidence="5" type="primary">coaE</name>
    <name evidence="7" type="ORF">AEST_04470</name>
</gene>
<dbReference type="AlphaFoldDB" id="J1QMS6"/>
<organism evidence="7 8">
    <name type="scientific">Alishewanella aestuarii B11</name>
    <dbReference type="NCBI Taxonomy" id="1197174"/>
    <lineage>
        <taxon>Bacteria</taxon>
        <taxon>Pseudomonadati</taxon>
        <taxon>Pseudomonadota</taxon>
        <taxon>Gammaproteobacteria</taxon>
        <taxon>Alteromonadales</taxon>
        <taxon>Alteromonadaceae</taxon>
        <taxon>Alishewanella</taxon>
    </lineage>
</organism>
<comment type="function">
    <text evidence="5">Catalyzes the phosphorylation of the 3'-hydroxyl group of dephosphocoenzyme A to form coenzyme A.</text>
</comment>
<keyword evidence="5" id="KW-0808">Transferase</keyword>
<dbReference type="GO" id="GO:0005524">
    <property type="term" value="F:ATP binding"/>
    <property type="evidence" value="ECO:0007669"/>
    <property type="project" value="UniProtKB-UniRule"/>
</dbReference>
<dbReference type="UniPathway" id="UPA00241">
    <property type="reaction ID" value="UER00356"/>
</dbReference>
<dbReference type="CDD" id="cd02022">
    <property type="entry name" value="DPCK"/>
    <property type="match status" value="1"/>
</dbReference>
<evidence type="ECO:0000313" key="7">
    <source>
        <dbReference type="EMBL" id="EJI86901.1"/>
    </source>
</evidence>
<keyword evidence="8" id="KW-1185">Reference proteome</keyword>
<keyword evidence="5 7" id="KW-0418">Kinase</keyword>
<dbReference type="InterPro" id="IPR001977">
    <property type="entry name" value="Depp_CoAkinase"/>
</dbReference>
<keyword evidence="4 5" id="KW-0173">Coenzyme A biosynthesis</keyword>
<evidence type="ECO:0000256" key="5">
    <source>
        <dbReference type="HAMAP-Rule" id="MF_00376"/>
    </source>
</evidence>
<dbReference type="HAMAP" id="MF_00376">
    <property type="entry name" value="Dephospho_CoA_kinase"/>
    <property type="match status" value="1"/>
</dbReference>
<dbReference type="Proteomes" id="UP000012043">
    <property type="component" value="Unassembled WGS sequence"/>
</dbReference>